<dbReference type="AlphaFoldDB" id="A0A1Z4BRU4"/>
<evidence type="ECO:0000313" key="5">
    <source>
        <dbReference type="EMBL" id="ASF43942.1"/>
    </source>
</evidence>
<evidence type="ECO:0000256" key="3">
    <source>
        <dbReference type="ARBA" id="ARBA00023098"/>
    </source>
</evidence>
<keyword evidence="3" id="KW-0443">Lipid metabolism</keyword>
<accession>A0A1Z4BRU4</accession>
<evidence type="ECO:0000259" key="4">
    <source>
        <dbReference type="Pfam" id="PF00501"/>
    </source>
</evidence>
<dbReference type="SUPFAM" id="SSF56801">
    <property type="entry name" value="Acetyl-CoA synthetase-like"/>
    <property type="match status" value="1"/>
</dbReference>
<feature type="domain" description="AMP-dependent synthetase/ligase" evidence="4">
    <location>
        <begin position="12"/>
        <end position="427"/>
    </location>
</feature>
<evidence type="ECO:0000313" key="6">
    <source>
        <dbReference type="Proteomes" id="UP000197007"/>
    </source>
</evidence>
<dbReference type="PROSITE" id="PS00455">
    <property type="entry name" value="AMP_BINDING"/>
    <property type="match status" value="1"/>
</dbReference>
<reference evidence="6" key="1">
    <citation type="submission" date="2017-06" db="EMBL/GenBank/DDBJ databases">
        <title>Complete genome sequence of Capnocytophaga sp. KCOM 1579 (=ChDC OS43) isolated from a human refractory periapical abscess lesion.</title>
        <authorList>
            <person name="Kook J.-K."/>
            <person name="Park S.-N."/>
            <person name="Lim Y.K."/>
            <person name="Roh H."/>
        </authorList>
    </citation>
    <scope>NUCLEOTIDE SEQUENCE [LARGE SCALE GENOMIC DNA]</scope>
    <source>
        <strain evidence="6">ChDC OS43</strain>
    </source>
</reference>
<name>A0A1Z4BRU4_9FLAO</name>
<dbReference type="RefSeq" id="WP_088594817.1">
    <property type="nucleotide sequence ID" value="NZ_CP022022.1"/>
</dbReference>
<proteinExistence type="predicted"/>
<keyword evidence="6" id="KW-1185">Reference proteome</keyword>
<dbReference type="InterPro" id="IPR020845">
    <property type="entry name" value="AMP-binding_CS"/>
</dbReference>
<dbReference type="Gene3D" id="3.40.50.12780">
    <property type="entry name" value="N-terminal domain of ligase-like"/>
    <property type="match status" value="1"/>
</dbReference>
<dbReference type="GO" id="GO:0016020">
    <property type="term" value="C:membrane"/>
    <property type="evidence" value="ECO:0007669"/>
    <property type="project" value="TreeGrafter"/>
</dbReference>
<dbReference type="GO" id="GO:0004467">
    <property type="term" value="F:long-chain fatty acid-CoA ligase activity"/>
    <property type="evidence" value="ECO:0007669"/>
    <property type="project" value="TreeGrafter"/>
</dbReference>
<dbReference type="InterPro" id="IPR042099">
    <property type="entry name" value="ANL_N_sf"/>
</dbReference>
<dbReference type="CDD" id="cd05907">
    <property type="entry name" value="VL_LC_FACS_like"/>
    <property type="match status" value="1"/>
</dbReference>
<dbReference type="InterPro" id="IPR000873">
    <property type="entry name" value="AMP-dep_synth/lig_dom"/>
</dbReference>
<dbReference type="Pfam" id="PF23562">
    <property type="entry name" value="AMP-binding_C_3"/>
    <property type="match status" value="1"/>
</dbReference>
<dbReference type="Pfam" id="PF00501">
    <property type="entry name" value="AMP-binding"/>
    <property type="match status" value="1"/>
</dbReference>
<keyword evidence="1 5" id="KW-0436">Ligase</keyword>
<dbReference type="PANTHER" id="PTHR43272:SF32">
    <property type="entry name" value="AMP-DEPENDENT SYNTHETASE_LIGASE DOMAIN-CONTAINING PROTEIN"/>
    <property type="match status" value="1"/>
</dbReference>
<organism evidence="5 6">
    <name type="scientific">Capnocytophaga endodontalis</name>
    <dbReference type="NCBI Taxonomy" id="2708117"/>
    <lineage>
        <taxon>Bacteria</taxon>
        <taxon>Pseudomonadati</taxon>
        <taxon>Bacteroidota</taxon>
        <taxon>Flavobacteriia</taxon>
        <taxon>Flavobacteriales</taxon>
        <taxon>Flavobacteriaceae</taxon>
        <taxon>Capnocytophaga</taxon>
    </lineage>
</organism>
<dbReference type="PANTHER" id="PTHR43272">
    <property type="entry name" value="LONG-CHAIN-FATTY-ACID--COA LIGASE"/>
    <property type="match status" value="1"/>
</dbReference>
<gene>
    <name evidence="5" type="ORF">CBG49_13080</name>
</gene>
<evidence type="ECO:0000256" key="2">
    <source>
        <dbReference type="ARBA" id="ARBA00022832"/>
    </source>
</evidence>
<dbReference type="Proteomes" id="UP000197007">
    <property type="component" value="Chromosome"/>
</dbReference>
<dbReference type="EMBL" id="CP022022">
    <property type="protein sequence ID" value="ASF43942.1"/>
    <property type="molecule type" value="Genomic_DNA"/>
</dbReference>
<evidence type="ECO:0000256" key="1">
    <source>
        <dbReference type="ARBA" id="ARBA00022598"/>
    </source>
</evidence>
<dbReference type="KEGG" id="capn:CBG49_13080"/>
<sequence length="599" mass="67839">MNLTAYHFVSLFRNNVQQYPQKDALMGRNTASQWKGITWETLGNTTTLLSKALLSLGVQPQETVGILSQNTPQWSLADLACLQIRAITVPIYTTNTAEQALYVMNHAEVKVLFVGDEKQYQKVLQVANQCPSLQMIVVCDNEVALTEKQYSIHWNDFLALGSSSQYDVEFEKRLKERNLDDLFTIIYTSGTTGEPKGVMLSYENLAFQMIGHTERLSTVDNTDSSLAFLPLSHVFERAWTFFCLYKAVTVYYLDDTNLVREALAQVRPTLMCAVPRFYEKIFATVHDKADASSFVKRKLFRLAIATGKRVLALREQGKKPSLILQKAYNLFDKLVYKKLKEALGGRIKFMPCGGANLEPSIGRFFQSIGINLKLGYGMTETVATISCWGDNRINPQSVGEVMPNVQVRIGEDNEILVKGGMVMKGYYKNPEETAKVFTPDGYLRTGDAGNLDGNNNLFITERLKELMKTSNGKYIAPQMIEGKVGKYNLIEQIAVIADGKKFVSALIVPNFEMLSQALKDLNIKYKNTADLIKHSQVIEYIGKQLQKFQRDLPDYEQIKKFTLLPSAFTIERNEITPSLKLRRKVIYANYSREIEAMYK</sequence>
<keyword evidence="2" id="KW-0276">Fatty acid metabolism</keyword>
<protein>
    <submittedName>
        <fullName evidence="5">Long-chain fatty acid--CoA ligase</fullName>
    </submittedName>
</protein>